<reference evidence="4" key="1">
    <citation type="submission" date="2020-04" db="EMBL/GenBank/DDBJ databases">
        <title>Analysis of mating type loci in Filobasidium floriforme.</title>
        <authorList>
            <person name="Nowrousian M."/>
        </authorList>
    </citation>
    <scope>NUCLEOTIDE SEQUENCE</scope>
    <source>
        <strain evidence="4">CBS 6242</strain>
    </source>
</reference>
<dbReference type="Pfam" id="PF14630">
    <property type="entry name" value="ORC5_C"/>
    <property type="match status" value="1"/>
</dbReference>
<protein>
    <recommendedName>
        <fullName evidence="3">Origin recognition complex subunit 5 C-terminal domain-containing protein</fullName>
    </recommendedName>
</protein>
<evidence type="ECO:0000313" key="4">
    <source>
        <dbReference type="EMBL" id="KAG7531529.1"/>
    </source>
</evidence>
<dbReference type="GO" id="GO:0003688">
    <property type="term" value="F:DNA replication origin binding"/>
    <property type="evidence" value="ECO:0007669"/>
    <property type="project" value="TreeGrafter"/>
</dbReference>
<dbReference type="InterPro" id="IPR020796">
    <property type="entry name" value="ORC5"/>
</dbReference>
<evidence type="ECO:0000256" key="2">
    <source>
        <dbReference type="SAM" id="MobiDB-lite"/>
    </source>
</evidence>
<organism evidence="4 5">
    <name type="scientific">Filobasidium floriforme</name>
    <dbReference type="NCBI Taxonomy" id="5210"/>
    <lineage>
        <taxon>Eukaryota</taxon>
        <taxon>Fungi</taxon>
        <taxon>Dikarya</taxon>
        <taxon>Basidiomycota</taxon>
        <taxon>Agaricomycotina</taxon>
        <taxon>Tremellomycetes</taxon>
        <taxon>Filobasidiales</taxon>
        <taxon>Filobasidiaceae</taxon>
        <taxon>Filobasidium</taxon>
    </lineage>
</organism>
<gene>
    <name evidence="4" type="ORF">FFLO_04269</name>
</gene>
<dbReference type="AlphaFoldDB" id="A0A8K0JJ40"/>
<proteinExistence type="predicted"/>
<feature type="compositionally biased region" description="Basic and acidic residues" evidence="2">
    <location>
        <begin position="132"/>
        <end position="159"/>
    </location>
</feature>
<dbReference type="PANTHER" id="PTHR12705:SF0">
    <property type="entry name" value="ORIGIN RECOGNITION COMPLEX SUBUNIT 5"/>
    <property type="match status" value="1"/>
</dbReference>
<accession>A0A8K0JJ40</accession>
<dbReference type="Proteomes" id="UP000812966">
    <property type="component" value="Unassembled WGS sequence"/>
</dbReference>
<dbReference type="PANTHER" id="PTHR12705">
    <property type="entry name" value="ORIGIN RECOGNITION COMPLEX SUBUNIT 5"/>
    <property type="match status" value="1"/>
</dbReference>
<evidence type="ECO:0000259" key="3">
    <source>
        <dbReference type="Pfam" id="PF14630"/>
    </source>
</evidence>
<keyword evidence="5" id="KW-1185">Reference proteome</keyword>
<dbReference type="EMBL" id="JABELV010000088">
    <property type="protein sequence ID" value="KAG7531529.1"/>
    <property type="molecule type" value="Genomic_DNA"/>
</dbReference>
<dbReference type="GO" id="GO:0006270">
    <property type="term" value="P:DNA replication initiation"/>
    <property type="evidence" value="ECO:0007669"/>
    <property type="project" value="TreeGrafter"/>
</dbReference>
<evidence type="ECO:0000256" key="1">
    <source>
        <dbReference type="SAM" id="Coils"/>
    </source>
</evidence>
<evidence type="ECO:0000313" key="5">
    <source>
        <dbReference type="Proteomes" id="UP000812966"/>
    </source>
</evidence>
<feature type="region of interest" description="Disordered" evidence="2">
    <location>
        <begin position="536"/>
        <end position="567"/>
    </location>
</feature>
<feature type="region of interest" description="Disordered" evidence="2">
    <location>
        <begin position="131"/>
        <end position="165"/>
    </location>
</feature>
<keyword evidence="1" id="KW-0175">Coiled coil</keyword>
<feature type="coiled-coil region" evidence="1">
    <location>
        <begin position="588"/>
        <end position="615"/>
    </location>
</feature>
<dbReference type="GO" id="GO:0005664">
    <property type="term" value="C:nuclear origin of replication recognition complex"/>
    <property type="evidence" value="ECO:0007669"/>
    <property type="project" value="TreeGrafter"/>
</dbReference>
<sequence>MSYNNPLETYLSAQVQRPPPFIYLHHPFHTSPQALPVVLAAPNDTTASLPTSPPTTARVHNNKIVLTIPASAAISPKTLYTLVLHLVRLCLFPESVQREIEEKGKVREVYQWDTFVRGLSRILDADASDVQKSAEERKVHAGEKRKRANEGGDEQDRNQDQPGEIIKPSVTIRRTLVMICQDAHLLAKNIGIAFESLLRLSKMMEHPTSLILTSPKAWDDVRPVTGSSMEPLGLSLRRETKEEVISALLALEREGPVEITPVYPYFLSLLYATSAHLVPQDSIPTLTRLKNALWPIYTAGLEARQPSISKVDDDAMQKDEPTRSGLKVTTSLLIELKNRSTYAFALANEHLISDKIPVETFIQAFRQEDQGSAEGPKTDAEKAFFDLIPAATRGQDQAVAGPSVQAPVPVVRLNANPIILKPAVPALPLYAKYLVLAAYCASYNSVKSDMRMFGRGPLTSASGLKGRAGLGLERNTPGYEGGGKAGGKTGQGLKKVKLGKVGKVPQYLLGPRSFPLERLLAIFQALLFEHGFDPSQYESDSDNDDLMEGNCMEERNDDEDEDDAFSDVNRPAGKLDFRIEDDAGRAERKRRERERRRDKERLRDWEEEVEEISRSVGLFGLIPELESMRLLQRTTPKDRLDQILIRCEAPKDMAMAFARSLKIDLKGYLVESE</sequence>
<feature type="domain" description="Origin recognition complex subunit 5 C-terminal" evidence="3">
    <location>
        <begin position="427"/>
        <end position="540"/>
    </location>
</feature>
<dbReference type="InterPro" id="IPR047088">
    <property type="entry name" value="ORC5_C"/>
</dbReference>
<feature type="compositionally biased region" description="Acidic residues" evidence="2">
    <location>
        <begin position="555"/>
        <end position="565"/>
    </location>
</feature>
<comment type="caution">
    <text evidence="4">The sequence shown here is derived from an EMBL/GenBank/DDBJ whole genome shotgun (WGS) entry which is preliminary data.</text>
</comment>
<name>A0A8K0JJ40_9TREE</name>
<dbReference type="OrthoDB" id="365981at2759"/>